<dbReference type="PROSITE" id="PS51352">
    <property type="entry name" value="THIOREDOXIN_2"/>
    <property type="match status" value="1"/>
</dbReference>
<accession>A0A1G2HSS1</accession>
<dbReference type="GO" id="GO:0045454">
    <property type="term" value="P:cell redox homeostasis"/>
    <property type="evidence" value="ECO:0007669"/>
    <property type="project" value="TreeGrafter"/>
</dbReference>
<dbReference type="AlphaFoldDB" id="A0A1G2HSS1"/>
<keyword evidence="2" id="KW-0813">Transport</keyword>
<keyword evidence="4" id="KW-1015">Disulfide bond</keyword>
<dbReference type="PROSITE" id="PS00194">
    <property type="entry name" value="THIOREDOXIN_1"/>
    <property type="match status" value="1"/>
</dbReference>
<dbReference type="NCBIfam" id="TIGR01068">
    <property type="entry name" value="thioredoxin"/>
    <property type="match status" value="1"/>
</dbReference>
<dbReference type="InterPro" id="IPR017937">
    <property type="entry name" value="Thioredoxin_CS"/>
</dbReference>
<evidence type="ECO:0000256" key="2">
    <source>
        <dbReference type="ARBA" id="ARBA00022448"/>
    </source>
</evidence>
<feature type="domain" description="Thioredoxin" evidence="7">
    <location>
        <begin position="1"/>
        <end position="109"/>
    </location>
</feature>
<dbReference type="InterPro" id="IPR036249">
    <property type="entry name" value="Thioredoxin-like_sf"/>
</dbReference>
<dbReference type="Pfam" id="PF00085">
    <property type="entry name" value="Thioredoxin"/>
    <property type="match status" value="1"/>
</dbReference>
<keyword evidence="5" id="KW-0676">Redox-active center</keyword>
<evidence type="ECO:0000256" key="3">
    <source>
        <dbReference type="ARBA" id="ARBA00022982"/>
    </source>
</evidence>
<dbReference type="PANTHER" id="PTHR45663:SF11">
    <property type="entry name" value="GEO12009P1"/>
    <property type="match status" value="1"/>
</dbReference>
<dbReference type="SUPFAM" id="SSF57662">
    <property type="entry name" value="Ferredoxin thioredoxin reductase (FTR), catalytic beta chain"/>
    <property type="match status" value="1"/>
</dbReference>
<dbReference type="Proteomes" id="UP000177190">
    <property type="component" value="Unassembled WGS sequence"/>
</dbReference>
<evidence type="ECO:0000313" key="8">
    <source>
        <dbReference type="EMBL" id="OGZ65271.1"/>
    </source>
</evidence>
<keyword evidence="3" id="KW-0249">Electron transport</keyword>
<gene>
    <name evidence="8" type="ORF">A2812_00210</name>
</gene>
<dbReference type="PANTHER" id="PTHR45663">
    <property type="entry name" value="GEO12009P1"/>
    <property type="match status" value="1"/>
</dbReference>
<evidence type="ECO:0000256" key="4">
    <source>
        <dbReference type="ARBA" id="ARBA00023157"/>
    </source>
</evidence>
<evidence type="ECO:0000256" key="6">
    <source>
        <dbReference type="NCBIfam" id="TIGR01068"/>
    </source>
</evidence>
<evidence type="ECO:0000256" key="5">
    <source>
        <dbReference type="ARBA" id="ARBA00023284"/>
    </source>
</evidence>
<sequence>MTTLLTDENFEKEVSNSDKLVLVDFFATWCEPCTMLAPILEKVAEDLKDKIILLKANLDDIPKTAGKFGVEKIPTVILFKSGKPISGFVGLSSEQSIKEWLENSSKEQQIVSEQDIASVIERYDNYAKSNGFRLNPDKKTVERVVKGLFENQKKYGKKYCPCRRVSGDQAEDAKKICPCAFHKDEIEKDGHCFCNLFVK</sequence>
<protein>
    <recommendedName>
        <fullName evidence="6">Thioredoxin</fullName>
    </recommendedName>
</protein>
<dbReference type="InterPro" id="IPR004209">
    <property type="entry name" value="FTR_bsu"/>
</dbReference>
<dbReference type="InterPro" id="IPR036644">
    <property type="entry name" value="FTR_bsu_sf"/>
</dbReference>
<dbReference type="GO" id="GO:0005829">
    <property type="term" value="C:cytosol"/>
    <property type="evidence" value="ECO:0007669"/>
    <property type="project" value="TreeGrafter"/>
</dbReference>
<dbReference type="FunFam" id="3.40.30.10:FF:000001">
    <property type="entry name" value="Thioredoxin"/>
    <property type="match status" value="1"/>
</dbReference>
<evidence type="ECO:0000256" key="1">
    <source>
        <dbReference type="ARBA" id="ARBA00008987"/>
    </source>
</evidence>
<dbReference type="InterPro" id="IPR005746">
    <property type="entry name" value="Thioredoxin"/>
</dbReference>
<dbReference type="PRINTS" id="PR00421">
    <property type="entry name" value="THIOREDOXIN"/>
</dbReference>
<evidence type="ECO:0000313" key="9">
    <source>
        <dbReference type="Proteomes" id="UP000177190"/>
    </source>
</evidence>
<name>A0A1G2HSS1_9BACT</name>
<proteinExistence type="inferred from homology"/>
<dbReference type="SUPFAM" id="SSF52833">
    <property type="entry name" value="Thioredoxin-like"/>
    <property type="match status" value="1"/>
</dbReference>
<comment type="caution">
    <text evidence="8">The sequence shown here is derived from an EMBL/GenBank/DDBJ whole genome shotgun (WGS) entry which is preliminary data.</text>
</comment>
<reference evidence="8 9" key="1">
    <citation type="journal article" date="2016" name="Nat. Commun.">
        <title>Thousands of microbial genomes shed light on interconnected biogeochemical processes in an aquifer system.</title>
        <authorList>
            <person name="Anantharaman K."/>
            <person name="Brown C.T."/>
            <person name="Hug L.A."/>
            <person name="Sharon I."/>
            <person name="Castelle C.J."/>
            <person name="Probst A.J."/>
            <person name="Thomas B.C."/>
            <person name="Singh A."/>
            <person name="Wilkins M.J."/>
            <person name="Karaoz U."/>
            <person name="Brodie E.L."/>
            <person name="Williams K.H."/>
            <person name="Hubbard S.S."/>
            <person name="Banfield J.F."/>
        </authorList>
    </citation>
    <scope>NUCLEOTIDE SEQUENCE [LARGE SCALE GENOMIC DNA]</scope>
</reference>
<dbReference type="CDD" id="cd02947">
    <property type="entry name" value="TRX_family"/>
    <property type="match status" value="1"/>
</dbReference>
<organism evidence="8 9">
    <name type="scientific">Candidatus Staskawiczbacteria bacterium RIFCSPHIGHO2_01_FULL_36_16</name>
    <dbReference type="NCBI Taxonomy" id="1802200"/>
    <lineage>
        <taxon>Bacteria</taxon>
        <taxon>Candidatus Staskawicziibacteriota</taxon>
    </lineage>
</organism>
<comment type="similarity">
    <text evidence="1">Belongs to the thioredoxin family.</text>
</comment>
<dbReference type="GO" id="GO:0015035">
    <property type="term" value="F:protein-disulfide reductase activity"/>
    <property type="evidence" value="ECO:0007669"/>
    <property type="project" value="UniProtKB-UniRule"/>
</dbReference>
<dbReference type="STRING" id="1802200.A2812_00210"/>
<dbReference type="Pfam" id="PF02943">
    <property type="entry name" value="FeThRed_B"/>
    <property type="match status" value="1"/>
</dbReference>
<dbReference type="GO" id="GO:0016730">
    <property type="term" value="F:oxidoreductase activity, acting on iron-sulfur proteins as donors"/>
    <property type="evidence" value="ECO:0007669"/>
    <property type="project" value="InterPro"/>
</dbReference>
<dbReference type="EMBL" id="MHOM01000009">
    <property type="protein sequence ID" value="OGZ65271.1"/>
    <property type="molecule type" value="Genomic_DNA"/>
</dbReference>
<dbReference type="Gene3D" id="3.90.460.10">
    <property type="entry name" value="Ferredoxin thioredoxin reductase catalytic beta subunit"/>
    <property type="match status" value="1"/>
</dbReference>
<dbReference type="InterPro" id="IPR013766">
    <property type="entry name" value="Thioredoxin_domain"/>
</dbReference>
<dbReference type="Gene3D" id="3.40.30.10">
    <property type="entry name" value="Glutaredoxin"/>
    <property type="match status" value="1"/>
</dbReference>
<evidence type="ECO:0000259" key="7">
    <source>
        <dbReference type="PROSITE" id="PS51352"/>
    </source>
</evidence>